<keyword evidence="3" id="KW-1185">Reference proteome</keyword>
<comment type="caution">
    <text evidence="2">The sequence shown here is derived from an EMBL/GenBank/DDBJ whole genome shotgun (WGS) entry which is preliminary data.</text>
</comment>
<protein>
    <recommendedName>
        <fullName evidence="1">Sorting nexin C-terminal domain-containing protein</fullName>
    </recommendedName>
</protein>
<sequence length="83" mass="9052">MMPTDHELAGWPAELTADEKEKLRVKARRLLIQSGLPAALMGVMGQAATGEALGRVFDCLQIEEVARGLLFGLILQVVRIVTH</sequence>
<evidence type="ECO:0000313" key="2">
    <source>
        <dbReference type="EMBL" id="KAG5767200.1"/>
    </source>
</evidence>
<gene>
    <name evidence="2" type="ORF">H9Q72_004770</name>
</gene>
<dbReference type="EMBL" id="JADFTT010000128">
    <property type="protein sequence ID" value="KAG5767200.1"/>
    <property type="molecule type" value="Genomic_DNA"/>
</dbReference>
<evidence type="ECO:0000259" key="1">
    <source>
        <dbReference type="Pfam" id="PF08628"/>
    </source>
</evidence>
<dbReference type="OrthoDB" id="41200at2759"/>
<feature type="domain" description="Sorting nexin C-terminal" evidence="1">
    <location>
        <begin position="9"/>
        <end position="63"/>
    </location>
</feature>
<dbReference type="AlphaFoldDB" id="A0A9P7HWK7"/>
<proteinExistence type="predicted"/>
<reference evidence="2" key="1">
    <citation type="journal article" date="2020" name="bioRxiv">
        <title>Historical genomics reveals the evolutionary mechanisms behind multiple outbreaks of the host-specific coffee wilt pathogen Fusarium xylarioides.</title>
        <authorList>
            <person name="Peck D."/>
            <person name="Nowell R.W."/>
            <person name="Flood J."/>
            <person name="Ryan M.J."/>
            <person name="Barraclough T.G."/>
        </authorList>
    </citation>
    <scope>NUCLEOTIDE SEQUENCE</scope>
    <source>
        <strain evidence="2">IMI 127659i</strain>
    </source>
</reference>
<accession>A0A9P7HWK7</accession>
<evidence type="ECO:0000313" key="3">
    <source>
        <dbReference type="Proteomes" id="UP000750502"/>
    </source>
</evidence>
<dbReference type="InterPro" id="IPR013937">
    <property type="entry name" value="Sorting_nexin_C"/>
</dbReference>
<reference evidence="2" key="2">
    <citation type="submission" date="2020-10" db="EMBL/GenBank/DDBJ databases">
        <authorList>
            <person name="Peck L.D."/>
            <person name="Nowell R.W."/>
            <person name="Flood J."/>
            <person name="Ryan M.J."/>
            <person name="Barraclough T.G."/>
        </authorList>
    </citation>
    <scope>NUCLEOTIDE SEQUENCE</scope>
    <source>
        <strain evidence="2">IMI 127659i</strain>
    </source>
</reference>
<dbReference type="Proteomes" id="UP000750502">
    <property type="component" value="Unassembled WGS sequence"/>
</dbReference>
<organism evidence="2 3">
    <name type="scientific">Fusarium xylarioides</name>
    <dbReference type="NCBI Taxonomy" id="221167"/>
    <lineage>
        <taxon>Eukaryota</taxon>
        <taxon>Fungi</taxon>
        <taxon>Dikarya</taxon>
        <taxon>Ascomycota</taxon>
        <taxon>Pezizomycotina</taxon>
        <taxon>Sordariomycetes</taxon>
        <taxon>Hypocreomycetidae</taxon>
        <taxon>Hypocreales</taxon>
        <taxon>Nectriaceae</taxon>
        <taxon>Fusarium</taxon>
        <taxon>Fusarium fujikuroi species complex</taxon>
    </lineage>
</organism>
<name>A0A9P7HWK7_9HYPO</name>
<dbReference type="Pfam" id="PF08628">
    <property type="entry name" value="Nexin_C"/>
    <property type="match status" value="1"/>
</dbReference>